<dbReference type="AlphaFoldDB" id="X0X5S3"/>
<protein>
    <recommendedName>
        <fullName evidence="2">MalT-like TPR region domain-containing protein</fullName>
    </recommendedName>
</protein>
<accession>X0X5S3</accession>
<comment type="caution">
    <text evidence="1">The sequence shown here is derived from an EMBL/GenBank/DDBJ whole genome shotgun (WGS) entry which is preliminary data.</text>
</comment>
<gene>
    <name evidence="1" type="ORF">S01H1_65604</name>
</gene>
<evidence type="ECO:0000313" key="1">
    <source>
        <dbReference type="EMBL" id="GAG38400.1"/>
    </source>
</evidence>
<feature type="non-terminal residue" evidence="1">
    <location>
        <position position="251"/>
    </location>
</feature>
<proteinExistence type="predicted"/>
<name>X0X5S3_9ZZZZ</name>
<dbReference type="SUPFAM" id="SSF48452">
    <property type="entry name" value="TPR-like"/>
    <property type="match status" value="1"/>
</dbReference>
<sequence>IGPLNDMTKRALNKIATETEGGRPDVALITLSDIEREADLLHLDVLRLRVIRLQGDCHRLMFQPQQAREQYQAVWSEASGEPWNSSLAPEDWPAEAVAVFPTIRSNERRKEFAHAVRGLAGLAHLEGRWERAAELFDKADSFFGSVMPTGLDGKARVAIGRAEMFRSQGRVLDARSAISAVNLPKDAMASLRARVEFTWGRLEYGERKYNEAATHFEEALRILTDLQEDLPFEEALRRLRTMPVNAFALCI</sequence>
<feature type="non-terminal residue" evidence="1">
    <location>
        <position position="1"/>
    </location>
</feature>
<organism evidence="1">
    <name type="scientific">marine sediment metagenome</name>
    <dbReference type="NCBI Taxonomy" id="412755"/>
    <lineage>
        <taxon>unclassified sequences</taxon>
        <taxon>metagenomes</taxon>
        <taxon>ecological metagenomes</taxon>
    </lineage>
</organism>
<dbReference type="EMBL" id="BARS01043319">
    <property type="protein sequence ID" value="GAG38400.1"/>
    <property type="molecule type" value="Genomic_DNA"/>
</dbReference>
<dbReference type="Gene3D" id="1.25.40.10">
    <property type="entry name" value="Tetratricopeptide repeat domain"/>
    <property type="match status" value="1"/>
</dbReference>
<dbReference type="InterPro" id="IPR011990">
    <property type="entry name" value="TPR-like_helical_dom_sf"/>
</dbReference>
<reference evidence="1" key="1">
    <citation type="journal article" date="2014" name="Front. Microbiol.">
        <title>High frequency of phylogenetically diverse reductive dehalogenase-homologous genes in deep subseafloor sedimentary metagenomes.</title>
        <authorList>
            <person name="Kawai M."/>
            <person name="Futagami T."/>
            <person name="Toyoda A."/>
            <person name="Takaki Y."/>
            <person name="Nishi S."/>
            <person name="Hori S."/>
            <person name="Arai W."/>
            <person name="Tsubouchi T."/>
            <person name="Morono Y."/>
            <person name="Uchiyama I."/>
            <person name="Ito T."/>
            <person name="Fujiyama A."/>
            <person name="Inagaki F."/>
            <person name="Takami H."/>
        </authorList>
    </citation>
    <scope>NUCLEOTIDE SEQUENCE</scope>
    <source>
        <strain evidence="1">Expedition CK06-06</strain>
    </source>
</reference>
<evidence type="ECO:0008006" key="2">
    <source>
        <dbReference type="Google" id="ProtNLM"/>
    </source>
</evidence>